<comment type="similarity">
    <text evidence="2 10">Belongs to the UDP-glycosyltransferase family.</text>
</comment>
<dbReference type="PANTHER" id="PTHR48043:SF161">
    <property type="entry name" value="UDP GLUCURONOSYLTRANSFERASE FAMILY 1 MEMBER A1"/>
    <property type="match status" value="1"/>
</dbReference>
<keyword evidence="7 11" id="KW-1133">Transmembrane helix</keyword>
<evidence type="ECO:0000256" key="11">
    <source>
        <dbReference type="RuleBase" id="RU362059"/>
    </source>
</evidence>
<evidence type="ECO:0000256" key="4">
    <source>
        <dbReference type="ARBA" id="ARBA00022679"/>
    </source>
</evidence>
<evidence type="ECO:0000256" key="10">
    <source>
        <dbReference type="RuleBase" id="RU003718"/>
    </source>
</evidence>
<evidence type="ECO:0000313" key="12">
    <source>
        <dbReference type="EMBL" id="KAK1166304.1"/>
    </source>
</evidence>
<reference evidence="12" key="1">
    <citation type="submission" date="2022-02" db="EMBL/GenBank/DDBJ databases">
        <title>Atlantic sturgeon de novo genome assembly.</title>
        <authorList>
            <person name="Stock M."/>
            <person name="Klopp C."/>
            <person name="Guiguen Y."/>
            <person name="Cabau C."/>
            <person name="Parinello H."/>
            <person name="Santidrian Yebra-Pimentel E."/>
            <person name="Kuhl H."/>
            <person name="Dirks R.P."/>
            <person name="Guessner J."/>
            <person name="Wuertz S."/>
            <person name="Du K."/>
            <person name="Schartl M."/>
        </authorList>
    </citation>
    <scope>NUCLEOTIDE SEQUENCE</scope>
    <source>
        <strain evidence="12">STURGEONOMICS-FGT-2020</strain>
        <tissue evidence="12">Whole blood</tissue>
    </source>
</reference>
<evidence type="ECO:0000256" key="1">
    <source>
        <dbReference type="ARBA" id="ARBA00004389"/>
    </source>
</evidence>
<dbReference type="Proteomes" id="UP001230051">
    <property type="component" value="Unassembled WGS sequence"/>
</dbReference>
<dbReference type="FunFam" id="3.40.50.2000:FF:000001">
    <property type="entry name" value="UDP-glucuronosyltransferase"/>
    <property type="match status" value="1"/>
</dbReference>
<name>A0AAD8DAQ3_ACIOX</name>
<evidence type="ECO:0000256" key="2">
    <source>
        <dbReference type="ARBA" id="ARBA00009995"/>
    </source>
</evidence>
<comment type="catalytic activity">
    <reaction evidence="11">
        <text>glucuronate acceptor + UDP-alpha-D-glucuronate = acceptor beta-D-glucuronoside + UDP + H(+)</text>
        <dbReference type="Rhea" id="RHEA:21032"/>
        <dbReference type="ChEBI" id="CHEBI:15378"/>
        <dbReference type="ChEBI" id="CHEBI:58052"/>
        <dbReference type="ChEBI" id="CHEBI:58223"/>
        <dbReference type="ChEBI" id="CHEBI:132367"/>
        <dbReference type="ChEBI" id="CHEBI:132368"/>
        <dbReference type="EC" id="2.4.1.17"/>
    </reaction>
</comment>
<keyword evidence="5 11" id="KW-0812">Transmembrane</keyword>
<keyword evidence="4 10" id="KW-0808">Transferase</keyword>
<comment type="caution">
    <text evidence="12">The sequence shown here is derived from an EMBL/GenBank/DDBJ whole genome shotgun (WGS) entry which is preliminary data.</text>
</comment>
<dbReference type="EMBL" id="JAGXEW010000011">
    <property type="protein sequence ID" value="KAK1166304.1"/>
    <property type="molecule type" value="Genomic_DNA"/>
</dbReference>
<dbReference type="Gene3D" id="3.40.50.2000">
    <property type="entry name" value="Glycogen Phosphorylase B"/>
    <property type="match status" value="1"/>
</dbReference>
<evidence type="ECO:0000256" key="9">
    <source>
        <dbReference type="ARBA" id="ARBA00023180"/>
    </source>
</evidence>
<keyword evidence="13" id="KW-1185">Reference proteome</keyword>
<dbReference type="Pfam" id="PF00201">
    <property type="entry name" value="UDPGT"/>
    <property type="match status" value="1"/>
</dbReference>
<evidence type="ECO:0000256" key="8">
    <source>
        <dbReference type="ARBA" id="ARBA00023136"/>
    </source>
</evidence>
<evidence type="ECO:0000256" key="5">
    <source>
        <dbReference type="ARBA" id="ARBA00022692"/>
    </source>
</evidence>
<dbReference type="AlphaFoldDB" id="A0AAD8DAQ3"/>
<sequence>MALPGGSGQCLAGRLLALLFLSSLDSVQGGKLLVVPMDGSHWISMKVVVEELGRKGHQVVVVIPERDITVVEMMSRASVWLLRLDFTLEFPRPLMPNMVLIGGINCGVKNSLPVELEEFVNSSGEHGFVVFTLGSIISEMPLKKINQFAEALGKIPQKVIWRLTGPTPGNLSANIKLMKWLPQNDLLAHPKARVFMTHGGTHGLYEGICNGVPMVMLPLFGDQTDNVQRVASRGVGVVLSIYDMTSQSLLDALNTVINDKSYKENMMRLSTLHKDRLIEPLDLAVHWTEFVMRHKGAEHLRPAAHDLNWIQYHCLDVIGLLVVIVIAVALVTVKSCVFCFRKCCRRSGKKRKSD</sequence>
<dbReference type="InterPro" id="IPR050271">
    <property type="entry name" value="UDP-glycosyltransferase"/>
</dbReference>
<protein>
    <recommendedName>
        <fullName evidence="11">UDP-glucuronosyltransferase</fullName>
        <ecNumber evidence="11">2.4.1.17</ecNumber>
    </recommendedName>
</protein>
<organism evidence="12 13">
    <name type="scientific">Acipenser oxyrinchus oxyrinchus</name>
    <dbReference type="NCBI Taxonomy" id="40147"/>
    <lineage>
        <taxon>Eukaryota</taxon>
        <taxon>Metazoa</taxon>
        <taxon>Chordata</taxon>
        <taxon>Craniata</taxon>
        <taxon>Vertebrata</taxon>
        <taxon>Euteleostomi</taxon>
        <taxon>Actinopterygii</taxon>
        <taxon>Chondrostei</taxon>
        <taxon>Acipenseriformes</taxon>
        <taxon>Acipenseridae</taxon>
        <taxon>Acipenser</taxon>
    </lineage>
</organism>
<keyword evidence="9" id="KW-0325">Glycoprotein</keyword>
<evidence type="ECO:0000256" key="6">
    <source>
        <dbReference type="ARBA" id="ARBA00022824"/>
    </source>
</evidence>
<evidence type="ECO:0000256" key="3">
    <source>
        <dbReference type="ARBA" id="ARBA00022676"/>
    </source>
</evidence>
<comment type="subcellular location">
    <subcellularLocation>
        <location evidence="1">Endoplasmic reticulum membrane</location>
        <topology evidence="1">Single-pass membrane protein</topology>
    </subcellularLocation>
    <subcellularLocation>
        <location evidence="11">Membrane</location>
        <topology evidence="11">Single-pass membrane protein</topology>
    </subcellularLocation>
</comment>
<dbReference type="InterPro" id="IPR002213">
    <property type="entry name" value="UDP_glucos_trans"/>
</dbReference>
<evidence type="ECO:0000313" key="13">
    <source>
        <dbReference type="Proteomes" id="UP001230051"/>
    </source>
</evidence>
<accession>A0AAD8DAQ3</accession>
<dbReference type="PANTHER" id="PTHR48043">
    <property type="entry name" value="EG:EG0003.4 PROTEIN-RELATED"/>
    <property type="match status" value="1"/>
</dbReference>
<feature type="signal peptide" evidence="11">
    <location>
        <begin position="1"/>
        <end position="29"/>
    </location>
</feature>
<feature type="chain" id="PRO_5041773384" description="UDP-glucuronosyltransferase" evidence="11">
    <location>
        <begin position="30"/>
        <end position="354"/>
    </location>
</feature>
<keyword evidence="3 10" id="KW-0328">Glycosyltransferase</keyword>
<evidence type="ECO:0000256" key="7">
    <source>
        <dbReference type="ARBA" id="ARBA00022989"/>
    </source>
</evidence>
<feature type="transmembrane region" description="Helical" evidence="11">
    <location>
        <begin position="317"/>
        <end position="340"/>
    </location>
</feature>
<keyword evidence="6" id="KW-0256">Endoplasmic reticulum</keyword>
<gene>
    <name evidence="12" type="primary">Ugt1a5</name>
    <name evidence="12" type="ORF">AOXY_G12899</name>
</gene>
<dbReference type="GO" id="GO:0015020">
    <property type="term" value="F:glucuronosyltransferase activity"/>
    <property type="evidence" value="ECO:0007669"/>
    <property type="project" value="UniProtKB-EC"/>
</dbReference>
<keyword evidence="8 11" id="KW-0472">Membrane</keyword>
<keyword evidence="11" id="KW-0732">Signal</keyword>
<dbReference type="SUPFAM" id="SSF53756">
    <property type="entry name" value="UDP-Glycosyltransferase/glycogen phosphorylase"/>
    <property type="match status" value="1"/>
</dbReference>
<dbReference type="PROSITE" id="PS00375">
    <property type="entry name" value="UDPGT"/>
    <property type="match status" value="1"/>
</dbReference>
<dbReference type="InterPro" id="IPR035595">
    <property type="entry name" value="UDP_glycos_trans_CS"/>
</dbReference>
<proteinExistence type="inferred from homology"/>
<dbReference type="EC" id="2.4.1.17" evidence="11"/>
<dbReference type="CDD" id="cd03784">
    <property type="entry name" value="GT1_Gtf-like"/>
    <property type="match status" value="1"/>
</dbReference>
<dbReference type="GO" id="GO:0005789">
    <property type="term" value="C:endoplasmic reticulum membrane"/>
    <property type="evidence" value="ECO:0007669"/>
    <property type="project" value="UniProtKB-SubCell"/>
</dbReference>